<evidence type="ECO:0000256" key="6">
    <source>
        <dbReference type="ARBA" id="ARBA00023136"/>
    </source>
</evidence>
<evidence type="ECO:0000256" key="4">
    <source>
        <dbReference type="ARBA" id="ARBA00022692"/>
    </source>
</evidence>
<keyword evidence="4 8" id="KW-0812">Transmembrane</keyword>
<keyword evidence="3" id="KW-1003">Cell membrane</keyword>
<dbReference type="GO" id="GO:0005886">
    <property type="term" value="C:plasma membrane"/>
    <property type="evidence" value="ECO:0007669"/>
    <property type="project" value="UniProtKB-SubCell"/>
</dbReference>
<gene>
    <name evidence="9" type="primary">virB10</name>
    <name evidence="9" type="ORF">LPB400_01055</name>
</gene>
<reference evidence="9 10" key="1">
    <citation type="submission" date="2021-07" db="EMBL/GenBank/DDBJ databases">
        <title>Genome sequencing of Neisseria perflava LPB0400.</title>
        <authorList>
            <person name="Kim J."/>
        </authorList>
    </citation>
    <scope>NUCLEOTIDE SEQUENCE [LARGE SCALE GENOMIC DNA]</scope>
    <source>
        <strain evidence="9 10">LPB0400</strain>
    </source>
</reference>
<dbReference type="KEGG" id="npf:LPB400_01055"/>
<dbReference type="Proteomes" id="UP000825360">
    <property type="component" value="Chromosome"/>
</dbReference>
<feature type="compositionally biased region" description="Polar residues" evidence="7">
    <location>
        <begin position="153"/>
        <end position="169"/>
    </location>
</feature>
<evidence type="ECO:0000313" key="9">
    <source>
        <dbReference type="EMBL" id="QXW90661.1"/>
    </source>
</evidence>
<dbReference type="RefSeq" id="WP_107769518.1">
    <property type="nucleotide sequence ID" value="NZ_CP079818.1"/>
</dbReference>
<dbReference type="EMBL" id="CP079818">
    <property type="protein sequence ID" value="QXW90661.1"/>
    <property type="molecule type" value="Genomic_DNA"/>
</dbReference>
<feature type="region of interest" description="Disordered" evidence="7">
    <location>
        <begin position="191"/>
        <end position="224"/>
    </location>
</feature>
<feature type="transmembrane region" description="Helical" evidence="8">
    <location>
        <begin position="55"/>
        <end position="75"/>
    </location>
</feature>
<keyword evidence="5 8" id="KW-1133">Transmembrane helix</keyword>
<comment type="subcellular location">
    <subcellularLocation>
        <location evidence="1">Cell membrane</location>
        <topology evidence="1">Single-pass membrane protein</topology>
    </subcellularLocation>
</comment>
<organism evidence="9 10">
    <name type="scientific">Neisseria perflava</name>
    <dbReference type="NCBI Taxonomy" id="33053"/>
    <lineage>
        <taxon>Bacteria</taxon>
        <taxon>Pseudomonadati</taxon>
        <taxon>Pseudomonadota</taxon>
        <taxon>Betaproteobacteria</taxon>
        <taxon>Neisseriales</taxon>
        <taxon>Neisseriaceae</taxon>
        <taxon>Neisseria</taxon>
    </lineage>
</organism>
<evidence type="ECO:0000256" key="2">
    <source>
        <dbReference type="ARBA" id="ARBA00010265"/>
    </source>
</evidence>
<dbReference type="AlphaFoldDB" id="A0ABD7EXN3"/>
<dbReference type="Gene3D" id="2.40.128.260">
    <property type="entry name" value="Type IV secretion system, VirB10/TraB/TrbI"/>
    <property type="match status" value="2"/>
</dbReference>
<keyword evidence="6 8" id="KW-0472">Membrane</keyword>
<accession>A0ABD7EXN3</accession>
<feature type="region of interest" description="Disordered" evidence="7">
    <location>
        <begin position="151"/>
        <end position="176"/>
    </location>
</feature>
<evidence type="ECO:0000256" key="1">
    <source>
        <dbReference type="ARBA" id="ARBA00004162"/>
    </source>
</evidence>
<evidence type="ECO:0000256" key="3">
    <source>
        <dbReference type="ARBA" id="ARBA00022475"/>
    </source>
</evidence>
<dbReference type="Pfam" id="PF03743">
    <property type="entry name" value="TrbI"/>
    <property type="match status" value="1"/>
</dbReference>
<dbReference type="InterPro" id="IPR005498">
    <property type="entry name" value="T4SS_VirB10/TraB/TrbI"/>
</dbReference>
<name>A0ABD7EXN3_NEIPE</name>
<dbReference type="InterPro" id="IPR042217">
    <property type="entry name" value="T4SS_VirB10/TrbI"/>
</dbReference>
<dbReference type="InterPro" id="IPR047695">
    <property type="entry name" value="T4SS_VirB10/PtlG"/>
</dbReference>
<dbReference type="CDD" id="cd16429">
    <property type="entry name" value="VirB10"/>
    <property type="match status" value="1"/>
</dbReference>
<dbReference type="NCBIfam" id="NF038091">
    <property type="entry name" value="T4SS_VirB10"/>
    <property type="match status" value="1"/>
</dbReference>
<comment type="similarity">
    <text evidence="2">Belongs to the TrbI/VirB10 family.</text>
</comment>
<evidence type="ECO:0000313" key="10">
    <source>
        <dbReference type="Proteomes" id="UP000825360"/>
    </source>
</evidence>
<feature type="compositionally biased region" description="Low complexity" evidence="7">
    <location>
        <begin position="191"/>
        <end position="211"/>
    </location>
</feature>
<sequence>MKFFDKFKRKTKPNTVENGDFTKPEALSQSVQNDKIEPGIPLNLNTATPNNMRKVALAGVGILAVGVIVSGLIGMTGGDEEAEDSQPKIASAPEVTGSKNFAQDKAEIALMDQQAASDPVPDEGASEPQPEVASQVQTGAVQPTVQTVEQVPYDSTVQATPSETTPSQTPKDRKMSGNVLVKFDSSISDLGSTSSESSAQLNTGSPPSFFGGEDGGGATQGGGGSFGLRLNATVTASAQAQQRGDLTYLLAKGTNIPCGLDTKIVTTQPGFTRCIVSKDVYSANGQTLLIERGSKIIGEQTSALLQGQARVFVLWNELETPTGVKVPLASPGAGALGESGHAAYVKYHFWKRFGGSIMISLIGDIGDAVGNRQNRTSGNNNHISYENTSEAAQQMATEALKNSINIPPTGTINQGSLINIMVARDVDFSKVYELVNPYGY</sequence>
<evidence type="ECO:0000256" key="7">
    <source>
        <dbReference type="SAM" id="MobiDB-lite"/>
    </source>
</evidence>
<feature type="compositionally biased region" description="Gly residues" evidence="7">
    <location>
        <begin position="212"/>
        <end position="224"/>
    </location>
</feature>
<evidence type="ECO:0000256" key="5">
    <source>
        <dbReference type="ARBA" id="ARBA00022989"/>
    </source>
</evidence>
<evidence type="ECO:0000256" key="8">
    <source>
        <dbReference type="SAM" id="Phobius"/>
    </source>
</evidence>
<feature type="region of interest" description="Disordered" evidence="7">
    <location>
        <begin position="113"/>
        <end position="139"/>
    </location>
</feature>
<proteinExistence type="inferred from homology"/>
<protein>
    <submittedName>
        <fullName evidence="9">Type IV secretion system protein VirB10</fullName>
    </submittedName>
</protein>